<evidence type="ECO:0000256" key="1">
    <source>
        <dbReference type="ARBA" id="ARBA00006738"/>
    </source>
</evidence>
<evidence type="ECO:0000313" key="4">
    <source>
        <dbReference type="EMBL" id="MCO6051371.1"/>
    </source>
</evidence>
<evidence type="ECO:0000256" key="3">
    <source>
        <dbReference type="SAM" id="MobiDB-lite"/>
    </source>
</evidence>
<dbReference type="RefSeq" id="WP_252820892.1">
    <property type="nucleotide sequence ID" value="NZ_JAMXQS010000008.1"/>
</dbReference>
<dbReference type="PANTHER" id="PTHR34039:SF1">
    <property type="entry name" value="UPF0102 PROTEIN YRAN"/>
    <property type="match status" value="1"/>
</dbReference>
<protein>
    <recommendedName>
        <fullName evidence="2">UPF0102 protein NGM99_16425</fullName>
    </recommendedName>
</protein>
<keyword evidence="5" id="KW-1185">Reference proteome</keyword>
<comment type="caution">
    <text evidence="4">The sequence shown here is derived from an EMBL/GenBank/DDBJ whole genome shotgun (WGS) entry which is preliminary data.</text>
</comment>
<comment type="similarity">
    <text evidence="1 2">Belongs to the UPF0102 family.</text>
</comment>
<dbReference type="InterPro" id="IPR011856">
    <property type="entry name" value="tRNA_endonuc-like_dom_sf"/>
</dbReference>
<name>A0ABT1C957_9HYPH</name>
<sequence length="131" mass="15046">MASKQTGPQLKRPPADPKRLKAYRQGHSGEWWAAQALRLKGFRIVARRYRTPLGEIDLIARRGDLVLIVEVKRRRTLQAAMEAVTQHAQHRILNASNLWLARQVGASRLSLRYDLVAVLPWRWPVHVPGIF</sequence>
<dbReference type="SUPFAM" id="SSF52980">
    <property type="entry name" value="Restriction endonuclease-like"/>
    <property type="match status" value="1"/>
</dbReference>
<dbReference type="PANTHER" id="PTHR34039">
    <property type="entry name" value="UPF0102 PROTEIN YRAN"/>
    <property type="match status" value="1"/>
</dbReference>
<feature type="region of interest" description="Disordered" evidence="3">
    <location>
        <begin position="1"/>
        <end position="20"/>
    </location>
</feature>
<evidence type="ECO:0000256" key="2">
    <source>
        <dbReference type="HAMAP-Rule" id="MF_00048"/>
    </source>
</evidence>
<gene>
    <name evidence="4" type="ORF">NGM99_16425</name>
</gene>
<dbReference type="InterPro" id="IPR003509">
    <property type="entry name" value="UPF0102_YraN-like"/>
</dbReference>
<dbReference type="Pfam" id="PF02021">
    <property type="entry name" value="UPF0102"/>
    <property type="match status" value="1"/>
</dbReference>
<proteinExistence type="inferred from homology"/>
<dbReference type="InterPro" id="IPR011335">
    <property type="entry name" value="Restrct_endonuc-II-like"/>
</dbReference>
<dbReference type="Gene3D" id="3.40.1350.10">
    <property type="match status" value="1"/>
</dbReference>
<dbReference type="Proteomes" id="UP001205906">
    <property type="component" value="Unassembled WGS sequence"/>
</dbReference>
<reference evidence="4 5" key="1">
    <citation type="submission" date="2022-06" db="EMBL/GenBank/DDBJ databases">
        <title>Mesorhizobium sp. strain RP14 Genome sequencing and assembly.</title>
        <authorList>
            <person name="Kim I."/>
        </authorList>
    </citation>
    <scope>NUCLEOTIDE SEQUENCE [LARGE SCALE GENOMIC DNA]</scope>
    <source>
        <strain evidence="5">RP14(2022)</strain>
    </source>
</reference>
<organism evidence="4 5">
    <name type="scientific">Mesorhizobium liriopis</name>
    <dbReference type="NCBI Taxonomy" id="2953882"/>
    <lineage>
        <taxon>Bacteria</taxon>
        <taxon>Pseudomonadati</taxon>
        <taxon>Pseudomonadota</taxon>
        <taxon>Alphaproteobacteria</taxon>
        <taxon>Hyphomicrobiales</taxon>
        <taxon>Phyllobacteriaceae</taxon>
        <taxon>Mesorhizobium</taxon>
    </lineage>
</organism>
<dbReference type="EMBL" id="JAMXQS010000008">
    <property type="protein sequence ID" value="MCO6051371.1"/>
    <property type="molecule type" value="Genomic_DNA"/>
</dbReference>
<accession>A0ABT1C957</accession>
<dbReference type="NCBIfam" id="TIGR00252">
    <property type="entry name" value="YraN family protein"/>
    <property type="match status" value="1"/>
</dbReference>
<dbReference type="NCBIfam" id="NF009151">
    <property type="entry name" value="PRK12497.1-5"/>
    <property type="match status" value="1"/>
</dbReference>
<dbReference type="HAMAP" id="MF_00048">
    <property type="entry name" value="UPF0102"/>
    <property type="match status" value="1"/>
</dbReference>
<evidence type="ECO:0000313" key="5">
    <source>
        <dbReference type="Proteomes" id="UP001205906"/>
    </source>
</evidence>